<organism evidence="1">
    <name type="scientific">Rhizophora mucronata</name>
    <name type="common">Asiatic mangrove</name>
    <dbReference type="NCBI Taxonomy" id="61149"/>
    <lineage>
        <taxon>Eukaryota</taxon>
        <taxon>Viridiplantae</taxon>
        <taxon>Streptophyta</taxon>
        <taxon>Embryophyta</taxon>
        <taxon>Tracheophyta</taxon>
        <taxon>Spermatophyta</taxon>
        <taxon>Magnoliopsida</taxon>
        <taxon>eudicotyledons</taxon>
        <taxon>Gunneridae</taxon>
        <taxon>Pentapetalae</taxon>
        <taxon>rosids</taxon>
        <taxon>fabids</taxon>
        <taxon>Malpighiales</taxon>
        <taxon>Rhizophoraceae</taxon>
        <taxon>Rhizophora</taxon>
    </lineage>
</organism>
<proteinExistence type="predicted"/>
<name>A0A2P2P434_RHIMU</name>
<dbReference type="AlphaFoldDB" id="A0A2P2P434"/>
<reference evidence="1" key="1">
    <citation type="submission" date="2018-02" db="EMBL/GenBank/DDBJ databases">
        <title>Rhizophora mucronata_Transcriptome.</title>
        <authorList>
            <person name="Meera S.P."/>
            <person name="Sreeshan A."/>
            <person name="Augustine A."/>
        </authorList>
    </citation>
    <scope>NUCLEOTIDE SEQUENCE</scope>
    <source>
        <tissue evidence="1">Leaf</tissue>
    </source>
</reference>
<protein>
    <submittedName>
        <fullName evidence="1">Uncharacterized protein</fullName>
    </submittedName>
</protein>
<accession>A0A2P2P434</accession>
<sequence length="28" mass="3302">MKLHFSFSLMYPTVGFLQQTTCVDDNDY</sequence>
<dbReference type="EMBL" id="GGEC01069003">
    <property type="protein sequence ID" value="MBX49487.1"/>
    <property type="molecule type" value="Transcribed_RNA"/>
</dbReference>
<evidence type="ECO:0000313" key="1">
    <source>
        <dbReference type="EMBL" id="MBX49487.1"/>
    </source>
</evidence>